<protein>
    <submittedName>
        <fullName evidence="2">N-acetyltransferase, GCN5</fullName>
    </submittedName>
</protein>
<dbReference type="PANTHER" id="PTHR43415:SF4">
    <property type="entry name" value="N-ACETYLTRANSFERASE DOMAIN-CONTAINING PROTEIN"/>
    <property type="match status" value="1"/>
</dbReference>
<reference evidence="3" key="2">
    <citation type="submission" date="2016-01" db="EMBL/GenBank/DDBJ databases">
        <title>Draft Genome Sequence of Paenibacillus amylolyticus Heshi-A3 that Was Isolated from Fermented Rice Bran with Aging Salted Mackerel, Which Was Named Heshiko as Traditional Fermented Seafood in Japan.</title>
        <authorList>
            <person name="Akuzawa S."/>
            <person name="Nakagawa J."/>
            <person name="Kanekatsu T."/>
            <person name="Kubota E."/>
            <person name="Ohtake R."/>
            <person name="Suzuki T."/>
            <person name="Kanesaki Y."/>
        </authorList>
    </citation>
    <scope>NUCLEOTIDE SEQUENCE [LARGE SCALE GENOMIC DNA]</scope>
    <source>
        <strain evidence="3">Heshi-A3</strain>
    </source>
</reference>
<feature type="domain" description="N-acetyltransferase" evidence="1">
    <location>
        <begin position="14"/>
        <end position="180"/>
    </location>
</feature>
<dbReference type="PROSITE" id="PS51186">
    <property type="entry name" value="GNAT"/>
    <property type="match status" value="1"/>
</dbReference>
<organism evidence="2 3">
    <name type="scientific">Paenibacillus amylolyticus</name>
    <dbReference type="NCBI Taxonomy" id="1451"/>
    <lineage>
        <taxon>Bacteria</taxon>
        <taxon>Bacillati</taxon>
        <taxon>Bacillota</taxon>
        <taxon>Bacilli</taxon>
        <taxon>Bacillales</taxon>
        <taxon>Paenibacillaceae</taxon>
        <taxon>Paenibacillus</taxon>
    </lineage>
</organism>
<dbReference type="PANTHER" id="PTHR43415">
    <property type="entry name" value="SPERMIDINE N(1)-ACETYLTRANSFERASE"/>
    <property type="match status" value="1"/>
</dbReference>
<dbReference type="InterPro" id="IPR016181">
    <property type="entry name" value="Acyl_CoA_acyltransferase"/>
</dbReference>
<name>A0A100VJJ0_PAEAM</name>
<dbReference type="CDD" id="cd04301">
    <property type="entry name" value="NAT_SF"/>
    <property type="match status" value="1"/>
</dbReference>
<proteinExistence type="predicted"/>
<dbReference type="Proteomes" id="UP000069697">
    <property type="component" value="Unassembled WGS sequence"/>
</dbReference>
<comment type="caution">
    <text evidence="2">The sequence shown here is derived from an EMBL/GenBank/DDBJ whole genome shotgun (WGS) entry which is preliminary data.</text>
</comment>
<dbReference type="AlphaFoldDB" id="A0A100VJJ0"/>
<dbReference type="Gene3D" id="3.40.630.30">
    <property type="match status" value="1"/>
</dbReference>
<evidence type="ECO:0000259" key="1">
    <source>
        <dbReference type="PROSITE" id="PS51186"/>
    </source>
</evidence>
<evidence type="ECO:0000313" key="2">
    <source>
        <dbReference type="EMBL" id="GAS80931.1"/>
    </source>
</evidence>
<sequence length="189" mass="22028">MHRMKELPLVDGELVLRCAENKDLKELYELIYSDDVPEWKQWDAPYYPLKHESYESFEQGMLKRMNVDPSDSKPVSIRIIESDKQIVGTISYYIEDESSMWLEMGIVIYRSAQRGRGIGTRSLVMWSSHLFEHLPLVRVGLTTWSGNERMMRAAVKAGLQVEGRMRKCRIVRGEWEQKLSSNASRNVNN</sequence>
<keyword evidence="2" id="KW-0808">Transferase</keyword>
<reference evidence="2 3" key="1">
    <citation type="journal article" date="2016" name="Genome Announc.">
        <title>Draft Genome Sequence of Paenibacillus amylolyticus Heshi-A3, Isolated from Fermented Rice Bran in a Japanese Fermented Seafood Dish.</title>
        <authorList>
            <person name="Akuzawa S."/>
            <person name="Nagaoka J."/>
            <person name="Kanekatsu M."/>
            <person name="Kubota E."/>
            <person name="Ohtake R."/>
            <person name="Suzuki T."/>
            <person name="Kanesaki Y."/>
        </authorList>
    </citation>
    <scope>NUCLEOTIDE SEQUENCE [LARGE SCALE GENOMIC DNA]</scope>
    <source>
        <strain evidence="2 3">Heshi-A3</strain>
    </source>
</reference>
<gene>
    <name evidence="2" type="ORF">PAHA3_1005</name>
</gene>
<dbReference type="Pfam" id="PF13302">
    <property type="entry name" value="Acetyltransf_3"/>
    <property type="match status" value="1"/>
</dbReference>
<dbReference type="InterPro" id="IPR000182">
    <property type="entry name" value="GNAT_dom"/>
</dbReference>
<dbReference type="GO" id="GO:0016747">
    <property type="term" value="F:acyltransferase activity, transferring groups other than amino-acyl groups"/>
    <property type="evidence" value="ECO:0007669"/>
    <property type="project" value="InterPro"/>
</dbReference>
<dbReference type="SUPFAM" id="SSF55729">
    <property type="entry name" value="Acyl-CoA N-acyltransferases (Nat)"/>
    <property type="match status" value="1"/>
</dbReference>
<evidence type="ECO:0000313" key="3">
    <source>
        <dbReference type="Proteomes" id="UP000069697"/>
    </source>
</evidence>
<dbReference type="EMBL" id="BCNV01000001">
    <property type="protein sequence ID" value="GAS80931.1"/>
    <property type="molecule type" value="Genomic_DNA"/>
</dbReference>
<accession>A0A100VJJ0</accession>